<protein>
    <submittedName>
        <fullName evidence="2">Outer membrane protein with beta-barrel domain</fullName>
    </submittedName>
</protein>
<dbReference type="AlphaFoldDB" id="A0A327XBM4"/>
<evidence type="ECO:0000259" key="1">
    <source>
        <dbReference type="Pfam" id="PF13568"/>
    </source>
</evidence>
<feature type="domain" description="Outer membrane protein beta-barrel" evidence="1">
    <location>
        <begin position="10"/>
        <end position="226"/>
    </location>
</feature>
<dbReference type="InterPro" id="IPR025665">
    <property type="entry name" value="Beta-barrel_OMP_2"/>
</dbReference>
<reference evidence="2 3" key="1">
    <citation type="submission" date="2018-06" db="EMBL/GenBank/DDBJ databases">
        <title>Genomic Encyclopedia of Archaeal and Bacterial Type Strains, Phase II (KMG-II): from individual species to whole genera.</title>
        <authorList>
            <person name="Goeker M."/>
        </authorList>
    </citation>
    <scope>NUCLEOTIDE SEQUENCE [LARGE SCALE GENOMIC DNA]</scope>
    <source>
        <strain evidence="2 3">DSM 21851</strain>
    </source>
</reference>
<organism evidence="2 3">
    <name type="scientific">Larkinella arboricola</name>
    <dbReference type="NCBI Taxonomy" id="643671"/>
    <lineage>
        <taxon>Bacteria</taxon>
        <taxon>Pseudomonadati</taxon>
        <taxon>Bacteroidota</taxon>
        <taxon>Cytophagia</taxon>
        <taxon>Cytophagales</taxon>
        <taxon>Spirosomataceae</taxon>
        <taxon>Larkinella</taxon>
    </lineage>
</organism>
<accession>A0A327XBM4</accession>
<dbReference type="Proteomes" id="UP000248790">
    <property type="component" value="Unassembled WGS sequence"/>
</dbReference>
<evidence type="ECO:0000313" key="2">
    <source>
        <dbReference type="EMBL" id="RAK03022.1"/>
    </source>
</evidence>
<dbReference type="EMBL" id="QLMC01000001">
    <property type="protein sequence ID" value="RAK03022.1"/>
    <property type="molecule type" value="Genomic_DNA"/>
</dbReference>
<proteinExistence type="predicted"/>
<keyword evidence="3" id="KW-1185">Reference proteome</keyword>
<dbReference type="Pfam" id="PF13568">
    <property type="entry name" value="OMP_b-brl_2"/>
    <property type="match status" value="1"/>
</dbReference>
<name>A0A327XBM4_LARAB</name>
<gene>
    <name evidence="2" type="ORF">LX87_01144</name>
</gene>
<comment type="caution">
    <text evidence="2">The sequence shown here is derived from an EMBL/GenBank/DDBJ whole genome shotgun (WGS) entry which is preliminary data.</text>
</comment>
<evidence type="ECO:0000313" key="3">
    <source>
        <dbReference type="Proteomes" id="UP000248790"/>
    </source>
</evidence>
<sequence length="249" mass="26896">MMLLMATMAQAQGTVELGVRGGATFMHGFTNIPARTLAPGLEIPRIQNQNNGIGTGYLGGIWVRKTWNRFFLQAEVSYSKLALKQKATIDRIDVAAASEFGVTIPNIPIGTLFVNLNTTSDPVLNSINIPIYIGKQGQEGKWRLYGGPTFLFTQKSEAARTASGRVISGPNFPVSISDKVDLTDPEQAGILQVKNFNFGIELGAGLTVLKRLEVDVRYGLPVGGVFNDSGITGYIGYATVAVGYRFLDF</sequence>